<organism evidence="3 4">
    <name type="scientific">Orbilia oligospora</name>
    <name type="common">Nematode-trapping fungus</name>
    <name type="synonym">Arthrobotrys oligospora</name>
    <dbReference type="NCBI Taxonomy" id="2813651"/>
    <lineage>
        <taxon>Eukaryota</taxon>
        <taxon>Fungi</taxon>
        <taxon>Dikarya</taxon>
        <taxon>Ascomycota</taxon>
        <taxon>Pezizomycotina</taxon>
        <taxon>Orbiliomycetes</taxon>
        <taxon>Orbiliales</taxon>
        <taxon>Orbiliaceae</taxon>
        <taxon>Orbilia</taxon>
    </lineage>
</organism>
<protein>
    <recommendedName>
        <fullName evidence="2">T6SS Phospholipase effector Tle1-like catalytic domain-containing protein</fullName>
    </recommendedName>
</protein>
<dbReference type="Proteomes" id="UP000480548">
    <property type="component" value="Unassembled WGS sequence"/>
</dbReference>
<sequence>MPGIPKFTSNPKREDHPPFPPVNIGKRPDSMSFLNPLIITHAAKLPPTATTVPASLVQPQVISAQLGLLSNALKSDQPVSELADILKLANPAAPGAPLEDVEAISNKGLLSGLLNPGGLLSTLTKPTAISEKLAAVTNVLKTGSPLDDATKLLGAGALPVPASQAISTALSTITGALSTNNLISGSETGDSGNLPSLIPNAVSGALSTVTNALKSNNLIPDPLKGSLGGLANVPPLPILSDIIRGVGDNNGLANLSPELLSEAVGTVTNALKSADLIPTDHKGPEGLPLPLPDQVTDALSAITSALHKNDLLADVTKLPATILPIPLAQTVSETLETITTALASGLSSADAKNLSSASGLPNPLTNVISETLDTVSALPSELAETVKSALGTISDTLRSSDQLLDAVGLPQSALLAPVTSTVADTLDTVASLPPPVADAISGILDSVADAVRSGDIKNTRSWATKPPKSVTFEVPDADNSTNANPVPDGHKWKRIIICCDGTWQDSDAGDAGFPTNVTRFARALKSVSDSGVAQIIYYQSGVGSAYASKLGRLIAGGTGLGLSEHVREAFVFISNNYHVGDEIHIVGFSRGAFTARSIAGLMGRIGVLTRRGMENFGKIYEDYINFKLRDDAWIDKQGWERIKGVSIKTIGCWDTVGALGIPTSPVIEKCKCNDKYKFHDTDLTAFTENAFHALALDEHRMPFTPTLWRLPNLTERHTDIVPNLKQVWFPGVHTNIGGGYKDQELSDLTLVWMIEQFIPFLGFDLNYVKSLREVSSSSDWASGAIPNSFVGVMKVTTSKVRTPGGYFGDPPKSPLKRAMTFGAGVFGQRGVRSVTNEEIHPSVRGRMVASNGEWCSRALFGWSCDKKIVQTATGPAEKWVWTNPNNGTELLESDMGEHEKVLAGTEVVAKLASLVTVPLRKSKGAGMDKVPVDSKWAERIK</sequence>
<proteinExistence type="predicted"/>
<dbReference type="PANTHER" id="PTHR33840:SF1">
    <property type="entry name" value="TLE1 PHOSPHOLIPASE DOMAIN-CONTAINING PROTEIN"/>
    <property type="match status" value="1"/>
</dbReference>
<gene>
    <name evidence="3" type="ORF">TWF703_010848</name>
</gene>
<dbReference type="InterPro" id="IPR018712">
    <property type="entry name" value="Tle1-like_cat"/>
</dbReference>
<feature type="region of interest" description="Disordered" evidence="1">
    <location>
        <begin position="1"/>
        <end position="26"/>
    </location>
</feature>
<accession>A0A7C8K750</accession>
<dbReference type="EMBL" id="WIQZ01000009">
    <property type="protein sequence ID" value="KAF3143434.1"/>
    <property type="molecule type" value="Genomic_DNA"/>
</dbReference>
<evidence type="ECO:0000313" key="3">
    <source>
        <dbReference type="EMBL" id="KAF3143434.1"/>
    </source>
</evidence>
<feature type="domain" description="T6SS Phospholipase effector Tle1-like catalytic" evidence="2">
    <location>
        <begin position="493"/>
        <end position="756"/>
    </location>
</feature>
<dbReference type="PANTHER" id="PTHR33840">
    <property type="match status" value="1"/>
</dbReference>
<reference evidence="3 4" key="1">
    <citation type="submission" date="2019-06" db="EMBL/GenBank/DDBJ databases">
        <authorList>
            <person name="Palmer J.M."/>
        </authorList>
    </citation>
    <scope>NUCLEOTIDE SEQUENCE [LARGE SCALE GENOMIC DNA]</scope>
    <source>
        <strain evidence="3 4">TWF703</strain>
    </source>
</reference>
<comment type="caution">
    <text evidence="3">The sequence shown here is derived from an EMBL/GenBank/DDBJ whole genome shotgun (WGS) entry which is preliminary data.</text>
</comment>
<dbReference type="AlphaFoldDB" id="A0A7C8K750"/>
<evidence type="ECO:0000313" key="4">
    <source>
        <dbReference type="Proteomes" id="UP000480548"/>
    </source>
</evidence>
<dbReference type="Pfam" id="PF09994">
    <property type="entry name" value="T6SS_Tle1-like_cat"/>
    <property type="match status" value="1"/>
</dbReference>
<evidence type="ECO:0000256" key="1">
    <source>
        <dbReference type="SAM" id="MobiDB-lite"/>
    </source>
</evidence>
<name>A0A7C8K750_ORBOL</name>
<evidence type="ECO:0000259" key="2">
    <source>
        <dbReference type="Pfam" id="PF09994"/>
    </source>
</evidence>